<accession>A0AAE1LDR5</accession>
<feature type="non-terminal residue" evidence="2">
    <location>
        <position position="1"/>
    </location>
</feature>
<feature type="region of interest" description="Disordered" evidence="1">
    <location>
        <begin position="1"/>
        <end position="22"/>
    </location>
</feature>
<evidence type="ECO:0000313" key="2">
    <source>
        <dbReference type="EMBL" id="KAK3915918.1"/>
    </source>
</evidence>
<name>A0AAE1LDR5_9NEOP</name>
<proteinExistence type="predicted"/>
<comment type="caution">
    <text evidence="2">The sequence shown here is derived from an EMBL/GenBank/DDBJ whole genome shotgun (WGS) entry which is preliminary data.</text>
</comment>
<organism evidence="2 3">
    <name type="scientific">Frankliniella fusca</name>
    <dbReference type="NCBI Taxonomy" id="407009"/>
    <lineage>
        <taxon>Eukaryota</taxon>
        <taxon>Metazoa</taxon>
        <taxon>Ecdysozoa</taxon>
        <taxon>Arthropoda</taxon>
        <taxon>Hexapoda</taxon>
        <taxon>Insecta</taxon>
        <taxon>Pterygota</taxon>
        <taxon>Neoptera</taxon>
        <taxon>Paraneoptera</taxon>
        <taxon>Thysanoptera</taxon>
        <taxon>Terebrantia</taxon>
        <taxon>Thripoidea</taxon>
        <taxon>Thripidae</taxon>
        <taxon>Frankliniella</taxon>
    </lineage>
</organism>
<gene>
    <name evidence="2" type="ORF">KUF71_025215</name>
</gene>
<keyword evidence="3" id="KW-1185">Reference proteome</keyword>
<sequence length="101" mass="11441">QVKSSHESLRTISHTPPSHSASPCCLREAISHSRTRCCYRLPYSRRPRCLSQVFVFILLALAHGKARQRQEKKFIIAFCAQKDKPTCDLRGGSTSGDRRRG</sequence>
<evidence type="ECO:0000256" key="1">
    <source>
        <dbReference type="SAM" id="MobiDB-lite"/>
    </source>
</evidence>
<reference evidence="2" key="2">
    <citation type="journal article" date="2023" name="BMC Genomics">
        <title>Pest status, molecular evolution, and epigenetic factors derived from the genome assembly of Frankliniella fusca, a thysanopteran phytovirus vector.</title>
        <authorList>
            <person name="Catto M.A."/>
            <person name="Labadie P.E."/>
            <person name="Jacobson A.L."/>
            <person name="Kennedy G.G."/>
            <person name="Srinivasan R."/>
            <person name="Hunt B.G."/>
        </authorList>
    </citation>
    <scope>NUCLEOTIDE SEQUENCE</scope>
    <source>
        <strain evidence="2">PL_HMW_Pooled</strain>
    </source>
</reference>
<dbReference type="AlphaFoldDB" id="A0AAE1LDR5"/>
<reference evidence="2" key="1">
    <citation type="submission" date="2021-07" db="EMBL/GenBank/DDBJ databases">
        <authorList>
            <person name="Catto M.A."/>
            <person name="Jacobson A."/>
            <person name="Kennedy G."/>
            <person name="Labadie P."/>
            <person name="Hunt B.G."/>
            <person name="Srinivasan R."/>
        </authorList>
    </citation>
    <scope>NUCLEOTIDE SEQUENCE</scope>
    <source>
        <strain evidence="2">PL_HMW_Pooled</strain>
        <tissue evidence="2">Head</tissue>
    </source>
</reference>
<protein>
    <submittedName>
        <fullName evidence="2">Uncharacterized protein</fullName>
    </submittedName>
</protein>
<feature type="compositionally biased region" description="Polar residues" evidence="1">
    <location>
        <begin position="10"/>
        <end position="21"/>
    </location>
</feature>
<dbReference type="Proteomes" id="UP001219518">
    <property type="component" value="Unassembled WGS sequence"/>
</dbReference>
<dbReference type="EMBL" id="JAHWGI010000472">
    <property type="protein sequence ID" value="KAK3915918.1"/>
    <property type="molecule type" value="Genomic_DNA"/>
</dbReference>
<evidence type="ECO:0000313" key="3">
    <source>
        <dbReference type="Proteomes" id="UP001219518"/>
    </source>
</evidence>